<organism evidence="1 2">
    <name type="scientific">Paenibacillus amylolyticus</name>
    <dbReference type="NCBI Taxonomy" id="1451"/>
    <lineage>
        <taxon>Bacteria</taxon>
        <taxon>Bacillati</taxon>
        <taxon>Bacillota</taxon>
        <taxon>Bacilli</taxon>
        <taxon>Bacillales</taxon>
        <taxon>Paenibacillaceae</taxon>
        <taxon>Paenibacillus</taxon>
    </lineage>
</organism>
<proteinExistence type="predicted"/>
<dbReference type="Proteomes" id="UP000187134">
    <property type="component" value="Unassembled WGS sequence"/>
</dbReference>
<comment type="caution">
    <text evidence="1">The sequence shown here is derived from an EMBL/GenBank/DDBJ whole genome shotgun (WGS) entry which is preliminary data.</text>
</comment>
<dbReference type="AlphaFoldDB" id="A0A1R1C7I3"/>
<evidence type="ECO:0000313" key="2">
    <source>
        <dbReference type="Proteomes" id="UP000187134"/>
    </source>
</evidence>
<accession>A0A1R1C7I3</accession>
<sequence>MPQAKKSSTKIHIACEEMNFTWKIAHVTEFRDMWQRGCCLMHIAEYFSRPVLEVIILAADQAEKEKIGERPGGMLGGLQSWKG</sequence>
<gene>
    <name evidence="1" type="ORF">BK131_04355</name>
</gene>
<dbReference type="EMBL" id="MRTJ01000001">
    <property type="protein sequence ID" value="OMF18102.1"/>
    <property type="molecule type" value="Genomic_DNA"/>
</dbReference>
<reference evidence="1 2" key="1">
    <citation type="submission" date="2016-11" db="EMBL/GenBank/DDBJ databases">
        <title>Paenibacillus species isolates.</title>
        <authorList>
            <person name="Beno S.M."/>
        </authorList>
    </citation>
    <scope>NUCLEOTIDE SEQUENCE [LARGE SCALE GENOMIC DNA]</scope>
    <source>
        <strain evidence="1 2">FSL H8-0246</strain>
    </source>
</reference>
<protein>
    <submittedName>
        <fullName evidence="1">Uncharacterized protein</fullName>
    </submittedName>
</protein>
<evidence type="ECO:0000313" key="1">
    <source>
        <dbReference type="EMBL" id="OMF18102.1"/>
    </source>
</evidence>
<name>A0A1R1C7I3_PAEAM</name>